<proteinExistence type="predicted"/>
<accession>A0ABU2J6K1</accession>
<evidence type="ECO:0000313" key="3">
    <source>
        <dbReference type="Proteomes" id="UP001183176"/>
    </source>
</evidence>
<feature type="domain" description="SGNH" evidence="1">
    <location>
        <begin position="9"/>
        <end position="193"/>
    </location>
</feature>
<evidence type="ECO:0000313" key="2">
    <source>
        <dbReference type="EMBL" id="MDT0260610.1"/>
    </source>
</evidence>
<sequence>MRYLPPTPGIRFIDRTVVGCGIVEGGPYRYFGAVADQHPQCENWQSTWAQQLATDRPDEALLLVGRWETMDRMHDGQWTHIGESGFDDYLSGQLDSALAVLGSTGARVVAATEPYNRRGEQPDGSLYPEDHPERVTAWNNLLTQAVRRRHGTDLIDFGRQLCPDGHFTWDVDGITVRSDGVHLTPDAVGWLTPWLTSQLRANS</sequence>
<keyword evidence="3" id="KW-1185">Reference proteome</keyword>
<keyword evidence="2" id="KW-0378">Hydrolase</keyword>
<dbReference type="Pfam" id="PF19040">
    <property type="entry name" value="SGNH"/>
    <property type="match status" value="1"/>
</dbReference>
<gene>
    <name evidence="2" type="ORF">RM423_04310</name>
</gene>
<comment type="caution">
    <text evidence="2">The sequence shown here is derived from an EMBL/GenBank/DDBJ whole genome shotgun (WGS) entry which is preliminary data.</text>
</comment>
<dbReference type="Proteomes" id="UP001183176">
    <property type="component" value="Unassembled WGS sequence"/>
</dbReference>
<name>A0ABU2J6K1_9ACTN</name>
<evidence type="ECO:0000259" key="1">
    <source>
        <dbReference type="Pfam" id="PF19040"/>
    </source>
</evidence>
<dbReference type="GO" id="GO:0016787">
    <property type="term" value="F:hydrolase activity"/>
    <property type="evidence" value="ECO:0007669"/>
    <property type="project" value="UniProtKB-KW"/>
</dbReference>
<reference evidence="3" key="1">
    <citation type="submission" date="2023-07" db="EMBL/GenBank/DDBJ databases">
        <title>30 novel species of actinomycetes from the DSMZ collection.</title>
        <authorList>
            <person name="Nouioui I."/>
        </authorList>
    </citation>
    <scope>NUCLEOTIDE SEQUENCE [LARGE SCALE GENOMIC DNA]</scope>
    <source>
        <strain evidence="3">DSM 44399</strain>
    </source>
</reference>
<dbReference type="SUPFAM" id="SSF52266">
    <property type="entry name" value="SGNH hydrolase"/>
    <property type="match status" value="1"/>
</dbReference>
<protein>
    <submittedName>
        <fullName evidence="2">SGNH hydrolase domain-containing protein</fullName>
    </submittedName>
</protein>
<dbReference type="EMBL" id="JAVREH010000004">
    <property type="protein sequence ID" value="MDT0260610.1"/>
    <property type="molecule type" value="Genomic_DNA"/>
</dbReference>
<dbReference type="InterPro" id="IPR043968">
    <property type="entry name" value="SGNH"/>
</dbReference>
<organism evidence="2 3">
    <name type="scientific">Jatrophihabitans lederbergiae</name>
    <dbReference type="NCBI Taxonomy" id="3075547"/>
    <lineage>
        <taxon>Bacteria</taxon>
        <taxon>Bacillati</taxon>
        <taxon>Actinomycetota</taxon>
        <taxon>Actinomycetes</taxon>
        <taxon>Jatrophihabitantales</taxon>
        <taxon>Jatrophihabitantaceae</taxon>
        <taxon>Jatrophihabitans</taxon>
    </lineage>
</organism>